<keyword evidence="3" id="KW-1185">Reference proteome</keyword>
<accession>A0A4R3I800</accession>
<dbReference type="OrthoDB" id="9801954at2"/>
<evidence type="ECO:0000313" key="3">
    <source>
        <dbReference type="Proteomes" id="UP000295793"/>
    </source>
</evidence>
<dbReference type="Pfam" id="PF00535">
    <property type="entry name" value="Glycos_transf_2"/>
    <property type="match status" value="1"/>
</dbReference>
<reference evidence="2 3" key="1">
    <citation type="submission" date="2019-03" db="EMBL/GenBank/DDBJ databases">
        <title>Genomic Encyclopedia of Archaeal and Bacterial Type Strains, Phase II (KMG-II): from individual species to whole genera.</title>
        <authorList>
            <person name="Goeker M."/>
        </authorList>
    </citation>
    <scope>NUCLEOTIDE SEQUENCE [LARGE SCALE GENOMIC DNA]</scope>
    <source>
        <strain evidence="2 3">DSM 15388</strain>
    </source>
</reference>
<name>A0A4R3I800_9GAMM</name>
<dbReference type="PANTHER" id="PTHR43685">
    <property type="entry name" value="GLYCOSYLTRANSFERASE"/>
    <property type="match status" value="1"/>
</dbReference>
<dbReference type="Gene3D" id="3.90.550.10">
    <property type="entry name" value="Spore Coat Polysaccharide Biosynthesis Protein SpsA, Chain A"/>
    <property type="match status" value="1"/>
</dbReference>
<dbReference type="PANTHER" id="PTHR43685:SF2">
    <property type="entry name" value="GLYCOSYLTRANSFERASE 2-LIKE DOMAIN-CONTAINING PROTEIN"/>
    <property type="match status" value="1"/>
</dbReference>
<dbReference type="CDD" id="cd00761">
    <property type="entry name" value="Glyco_tranf_GTA_type"/>
    <property type="match status" value="1"/>
</dbReference>
<dbReference type="InterPro" id="IPR029044">
    <property type="entry name" value="Nucleotide-diphossugar_trans"/>
</dbReference>
<organism evidence="2 3">
    <name type="scientific">Reinekea marinisedimentorum</name>
    <dbReference type="NCBI Taxonomy" id="230495"/>
    <lineage>
        <taxon>Bacteria</taxon>
        <taxon>Pseudomonadati</taxon>
        <taxon>Pseudomonadota</taxon>
        <taxon>Gammaproteobacteria</taxon>
        <taxon>Oceanospirillales</taxon>
        <taxon>Saccharospirillaceae</taxon>
        <taxon>Reinekea</taxon>
    </lineage>
</organism>
<dbReference type="EMBL" id="SLZR01000003">
    <property type="protein sequence ID" value="TCS42373.1"/>
    <property type="molecule type" value="Genomic_DNA"/>
</dbReference>
<feature type="domain" description="Glycosyltransferase 2-like" evidence="1">
    <location>
        <begin position="9"/>
        <end position="130"/>
    </location>
</feature>
<dbReference type="SUPFAM" id="SSF53448">
    <property type="entry name" value="Nucleotide-diphospho-sugar transferases"/>
    <property type="match status" value="1"/>
</dbReference>
<gene>
    <name evidence="2" type="ORF">BCF53_10334</name>
</gene>
<keyword evidence="2" id="KW-0808">Transferase</keyword>
<dbReference type="InterPro" id="IPR001173">
    <property type="entry name" value="Glyco_trans_2-like"/>
</dbReference>
<sequence length="310" mass="34665">MNTQQPEISIIIPNYNCMAYLPDCIAGIDAQKMSNLEIVFVDDGSTDGSRDYLLKLQSQRSDINVVLEQGAGPGKARNIGVQVAQGKYLAFLDADDTWLPGKLNDQLIYMEHNPDTVLTFTDYQHVSDEHPNGIVPCFSYWPEFKSLIERSGHATGYRQLNKATAELLKENVVGTSTVMCRRDAFIAVNGFDSELPSASDWDLWLKLSKIGHVGFTNEITMNYLMRSGSVSSNIGNRIQAMKIIAGRHLNDAKEQSANIKKFIDERLMDARCEKLQAEKKRLASIGAHLHAFLVYPNIRRVKALLKSVVV</sequence>
<dbReference type="AlphaFoldDB" id="A0A4R3I800"/>
<evidence type="ECO:0000259" key="1">
    <source>
        <dbReference type="Pfam" id="PF00535"/>
    </source>
</evidence>
<protein>
    <submittedName>
        <fullName evidence="2">Glycosyl transferase family 2</fullName>
    </submittedName>
</protein>
<dbReference type="Proteomes" id="UP000295793">
    <property type="component" value="Unassembled WGS sequence"/>
</dbReference>
<evidence type="ECO:0000313" key="2">
    <source>
        <dbReference type="EMBL" id="TCS42373.1"/>
    </source>
</evidence>
<comment type="caution">
    <text evidence="2">The sequence shown here is derived from an EMBL/GenBank/DDBJ whole genome shotgun (WGS) entry which is preliminary data.</text>
</comment>
<dbReference type="RefSeq" id="WP_132700298.1">
    <property type="nucleotide sequence ID" value="NZ_SLZR01000003.1"/>
</dbReference>
<dbReference type="GO" id="GO:0016740">
    <property type="term" value="F:transferase activity"/>
    <property type="evidence" value="ECO:0007669"/>
    <property type="project" value="UniProtKB-KW"/>
</dbReference>
<dbReference type="InterPro" id="IPR050834">
    <property type="entry name" value="Glycosyltransf_2"/>
</dbReference>
<proteinExistence type="predicted"/>